<name>L1JVF2_GUITC</name>
<dbReference type="PROSITE" id="PS51257">
    <property type="entry name" value="PROKAR_LIPOPROTEIN"/>
    <property type="match status" value="1"/>
</dbReference>
<feature type="compositionally biased region" description="Polar residues" evidence="1">
    <location>
        <begin position="64"/>
        <end position="76"/>
    </location>
</feature>
<reference evidence="5" key="2">
    <citation type="submission" date="2012-11" db="EMBL/GenBank/DDBJ databases">
        <authorList>
            <person name="Kuo A."/>
            <person name="Curtis B.A."/>
            <person name="Tanifuji G."/>
            <person name="Burki F."/>
            <person name="Gruber A."/>
            <person name="Irimia M."/>
            <person name="Maruyama S."/>
            <person name="Arias M.C."/>
            <person name="Ball S.G."/>
            <person name="Gile G.H."/>
            <person name="Hirakawa Y."/>
            <person name="Hopkins J.F."/>
            <person name="Rensing S.A."/>
            <person name="Schmutz J."/>
            <person name="Symeonidi A."/>
            <person name="Elias M."/>
            <person name="Eveleigh R.J."/>
            <person name="Herman E.K."/>
            <person name="Klute M.J."/>
            <person name="Nakayama T."/>
            <person name="Obornik M."/>
            <person name="Reyes-Prieto A."/>
            <person name="Armbrust E.V."/>
            <person name="Aves S.J."/>
            <person name="Beiko R.G."/>
            <person name="Coutinho P."/>
            <person name="Dacks J.B."/>
            <person name="Durnford D.G."/>
            <person name="Fast N.M."/>
            <person name="Green B.R."/>
            <person name="Grisdale C."/>
            <person name="Hempe F."/>
            <person name="Henrissat B."/>
            <person name="Hoppner M.P."/>
            <person name="Ishida K.-I."/>
            <person name="Kim E."/>
            <person name="Koreny L."/>
            <person name="Kroth P.G."/>
            <person name="Liu Y."/>
            <person name="Malik S.-B."/>
            <person name="Maier U.G."/>
            <person name="McRose D."/>
            <person name="Mock T."/>
            <person name="Neilson J.A."/>
            <person name="Onodera N.T."/>
            <person name="Poole A.M."/>
            <person name="Pritham E.J."/>
            <person name="Richards T.A."/>
            <person name="Rocap G."/>
            <person name="Roy S.W."/>
            <person name="Sarai C."/>
            <person name="Schaack S."/>
            <person name="Shirato S."/>
            <person name="Slamovits C.H."/>
            <person name="Spencer D.F."/>
            <person name="Suzuki S."/>
            <person name="Worden A.Z."/>
            <person name="Zauner S."/>
            <person name="Barry K."/>
            <person name="Bell C."/>
            <person name="Bharti A.K."/>
            <person name="Crow J.A."/>
            <person name="Grimwood J."/>
            <person name="Kramer R."/>
            <person name="Lindquist E."/>
            <person name="Lucas S."/>
            <person name="Salamov A."/>
            <person name="McFadden G.I."/>
            <person name="Lane C.E."/>
            <person name="Keeling P.J."/>
            <person name="Gray M.W."/>
            <person name="Grigoriev I.V."/>
            <person name="Archibald J.M."/>
        </authorList>
    </citation>
    <scope>NUCLEOTIDE SEQUENCE</scope>
    <source>
        <strain evidence="5">CCMP2712</strain>
    </source>
</reference>
<dbReference type="InterPro" id="IPR036020">
    <property type="entry name" value="WW_dom_sf"/>
</dbReference>
<proteinExistence type="predicted"/>
<sequence>MTSIRLRGGSQPAQAHALWVSCQDPSSGRTYFYEMNSRLTSWVLPPGAVLYGKLGSNGQLEIAQHSSSETPVQTAASREETAVPVKAQDATMNTQSGPSEQAKAPSAPIPGNQPVPSQEATAISTAESKNDPGASQEGLQRDGLLHSTNQPAPTQAPQHIASQHEVSIVTPTAQPVAQPSLVQTPVQQREEQKHAAFTSQQPAAAQQVPQGATQGAHYAQGANSGTWKETIDPVSGRKYYYNTITRATSWHLPVDNQLALNSAGATRNSTFNLSNLARRFEDNLVNATRSVEGLWSRIGGLTKVFASSKKPADKPTDWYFDEEKQTWLKKNGTTSVNSEASEPNRQVRPLRLLLLPLLLFTDVTSSGGSGCSAARDNAGTLVTSCIPTCSY</sequence>
<dbReference type="SUPFAM" id="SSF51045">
    <property type="entry name" value="WW domain"/>
    <property type="match status" value="2"/>
</dbReference>
<dbReference type="RefSeq" id="XP_005839546.1">
    <property type="nucleotide sequence ID" value="XM_005839489.1"/>
</dbReference>
<feature type="compositionally biased region" description="Polar residues" evidence="1">
    <location>
        <begin position="90"/>
        <end position="99"/>
    </location>
</feature>
<organism evidence="3">
    <name type="scientific">Guillardia theta (strain CCMP2712)</name>
    <name type="common">Cryptophyte</name>
    <dbReference type="NCBI Taxonomy" id="905079"/>
    <lineage>
        <taxon>Eukaryota</taxon>
        <taxon>Cryptophyceae</taxon>
        <taxon>Pyrenomonadales</taxon>
        <taxon>Geminigeraceae</taxon>
        <taxon>Guillardia</taxon>
    </lineage>
</organism>
<dbReference type="HOGENOM" id="CLU_706874_0_0_1"/>
<reference evidence="3 5" key="1">
    <citation type="journal article" date="2012" name="Nature">
        <title>Algal genomes reveal evolutionary mosaicism and the fate of nucleomorphs.</title>
        <authorList>
            <consortium name="DOE Joint Genome Institute"/>
            <person name="Curtis B.A."/>
            <person name="Tanifuji G."/>
            <person name="Burki F."/>
            <person name="Gruber A."/>
            <person name="Irimia M."/>
            <person name="Maruyama S."/>
            <person name="Arias M.C."/>
            <person name="Ball S.G."/>
            <person name="Gile G.H."/>
            <person name="Hirakawa Y."/>
            <person name="Hopkins J.F."/>
            <person name="Kuo A."/>
            <person name="Rensing S.A."/>
            <person name="Schmutz J."/>
            <person name="Symeonidi A."/>
            <person name="Elias M."/>
            <person name="Eveleigh R.J."/>
            <person name="Herman E.K."/>
            <person name="Klute M.J."/>
            <person name="Nakayama T."/>
            <person name="Obornik M."/>
            <person name="Reyes-Prieto A."/>
            <person name="Armbrust E.V."/>
            <person name="Aves S.J."/>
            <person name="Beiko R.G."/>
            <person name="Coutinho P."/>
            <person name="Dacks J.B."/>
            <person name="Durnford D.G."/>
            <person name="Fast N.M."/>
            <person name="Green B.R."/>
            <person name="Grisdale C.J."/>
            <person name="Hempel F."/>
            <person name="Henrissat B."/>
            <person name="Hoppner M.P."/>
            <person name="Ishida K."/>
            <person name="Kim E."/>
            <person name="Koreny L."/>
            <person name="Kroth P.G."/>
            <person name="Liu Y."/>
            <person name="Malik S.B."/>
            <person name="Maier U.G."/>
            <person name="McRose D."/>
            <person name="Mock T."/>
            <person name="Neilson J.A."/>
            <person name="Onodera N.T."/>
            <person name="Poole A.M."/>
            <person name="Pritham E.J."/>
            <person name="Richards T.A."/>
            <person name="Rocap G."/>
            <person name="Roy S.W."/>
            <person name="Sarai C."/>
            <person name="Schaack S."/>
            <person name="Shirato S."/>
            <person name="Slamovits C.H."/>
            <person name="Spencer D.F."/>
            <person name="Suzuki S."/>
            <person name="Worden A.Z."/>
            <person name="Zauner S."/>
            <person name="Barry K."/>
            <person name="Bell C."/>
            <person name="Bharti A.K."/>
            <person name="Crow J.A."/>
            <person name="Grimwood J."/>
            <person name="Kramer R."/>
            <person name="Lindquist E."/>
            <person name="Lucas S."/>
            <person name="Salamov A."/>
            <person name="McFadden G.I."/>
            <person name="Lane C.E."/>
            <person name="Keeling P.J."/>
            <person name="Gray M.W."/>
            <person name="Grigoriev I.V."/>
            <person name="Archibald J.M."/>
        </authorList>
    </citation>
    <scope>NUCLEOTIDE SEQUENCE</scope>
    <source>
        <strain evidence="3 5">CCMP2712</strain>
    </source>
</reference>
<feature type="compositionally biased region" description="Low complexity" evidence="1">
    <location>
        <begin position="200"/>
        <end position="216"/>
    </location>
</feature>
<evidence type="ECO:0000313" key="5">
    <source>
        <dbReference type="Proteomes" id="UP000011087"/>
    </source>
</evidence>
<dbReference type="Pfam" id="PF00397">
    <property type="entry name" value="WW"/>
    <property type="match status" value="1"/>
</dbReference>
<protein>
    <recommendedName>
        <fullName evidence="2">WW domain-containing protein</fullName>
    </recommendedName>
</protein>
<evidence type="ECO:0000313" key="4">
    <source>
        <dbReference type="EnsemblProtists" id="EKX52566"/>
    </source>
</evidence>
<evidence type="ECO:0000256" key="1">
    <source>
        <dbReference type="SAM" id="MobiDB-lite"/>
    </source>
</evidence>
<dbReference type="PROSITE" id="PS50020">
    <property type="entry name" value="WW_DOMAIN_2"/>
    <property type="match status" value="2"/>
</dbReference>
<keyword evidence="5" id="KW-1185">Reference proteome</keyword>
<feature type="region of interest" description="Disordered" evidence="1">
    <location>
        <begin position="64"/>
        <end position="139"/>
    </location>
</feature>
<dbReference type="EMBL" id="JH992972">
    <property type="protein sequence ID" value="EKX52566.1"/>
    <property type="molecule type" value="Genomic_DNA"/>
</dbReference>
<dbReference type="PROSITE" id="PS01159">
    <property type="entry name" value="WW_DOMAIN_1"/>
    <property type="match status" value="2"/>
</dbReference>
<feature type="domain" description="WW" evidence="2">
    <location>
        <begin position="227"/>
        <end position="255"/>
    </location>
</feature>
<dbReference type="OrthoDB" id="79452at2759"/>
<dbReference type="KEGG" id="gtt:GUITHDRAFT_101733"/>
<evidence type="ECO:0000313" key="3">
    <source>
        <dbReference type="EMBL" id="EKX52566.1"/>
    </source>
</evidence>
<reference evidence="4" key="3">
    <citation type="submission" date="2015-06" db="UniProtKB">
        <authorList>
            <consortium name="EnsemblProtists"/>
        </authorList>
    </citation>
    <scope>IDENTIFICATION</scope>
</reference>
<evidence type="ECO:0000259" key="2">
    <source>
        <dbReference type="PROSITE" id="PS50020"/>
    </source>
</evidence>
<accession>L1JVF2</accession>
<dbReference type="CDD" id="cd00201">
    <property type="entry name" value="WW"/>
    <property type="match status" value="1"/>
</dbReference>
<dbReference type="SMART" id="SM00456">
    <property type="entry name" value="WW"/>
    <property type="match status" value="2"/>
</dbReference>
<dbReference type="EnsemblProtists" id="EKX52566">
    <property type="protein sequence ID" value="EKX52566"/>
    <property type="gene ID" value="GUITHDRAFT_101733"/>
</dbReference>
<gene>
    <name evidence="3" type="ORF">GUITHDRAFT_101733</name>
</gene>
<dbReference type="AlphaFoldDB" id="L1JVF2"/>
<dbReference type="GeneID" id="17309339"/>
<dbReference type="PaxDb" id="55529-EKX52566"/>
<dbReference type="Proteomes" id="UP000011087">
    <property type="component" value="Unassembled WGS sequence"/>
</dbReference>
<dbReference type="InterPro" id="IPR001202">
    <property type="entry name" value="WW_dom"/>
</dbReference>
<feature type="compositionally biased region" description="Polar residues" evidence="1">
    <location>
        <begin position="114"/>
        <end position="127"/>
    </location>
</feature>
<feature type="region of interest" description="Disordered" evidence="1">
    <location>
        <begin position="182"/>
        <end position="221"/>
    </location>
</feature>
<feature type="domain" description="WW" evidence="2">
    <location>
        <begin position="19"/>
        <end position="47"/>
    </location>
</feature>
<dbReference type="Gene3D" id="2.20.70.10">
    <property type="match status" value="1"/>
</dbReference>